<dbReference type="InParanoid" id="A0A2R5G8C2"/>
<keyword evidence="1" id="KW-0560">Oxidoreductase</keyword>
<evidence type="ECO:0000259" key="2">
    <source>
        <dbReference type="PROSITE" id="PS51471"/>
    </source>
</evidence>
<reference evidence="3 4" key="1">
    <citation type="submission" date="2017-12" db="EMBL/GenBank/DDBJ databases">
        <title>Sequencing, de novo assembly and annotation of complete genome of a new Thraustochytrid species, strain FCC1311.</title>
        <authorList>
            <person name="Sedici K."/>
            <person name="Godart F."/>
            <person name="Aiese Cigliano R."/>
            <person name="Sanseverino W."/>
            <person name="Barakat M."/>
            <person name="Ortet P."/>
            <person name="Marechal E."/>
            <person name="Cagnac O."/>
            <person name="Amato A."/>
        </authorList>
    </citation>
    <scope>NUCLEOTIDE SEQUENCE [LARGE SCALE GENOMIC DNA]</scope>
</reference>
<gene>
    <name evidence="3" type="ORF">FCC1311_027902</name>
</gene>
<comment type="similarity">
    <text evidence="1">Belongs to the iron/ascorbate-dependent oxidoreductase family.</text>
</comment>
<feature type="domain" description="Fe2OG dioxygenase" evidence="2">
    <location>
        <begin position="115"/>
        <end position="219"/>
    </location>
</feature>
<dbReference type="InterPro" id="IPR005123">
    <property type="entry name" value="Oxoglu/Fe-dep_dioxygenase_dom"/>
</dbReference>
<keyword evidence="1" id="KW-0479">Metal-binding</keyword>
<organism evidence="3 4">
    <name type="scientific">Hondaea fermentalgiana</name>
    <dbReference type="NCBI Taxonomy" id="2315210"/>
    <lineage>
        <taxon>Eukaryota</taxon>
        <taxon>Sar</taxon>
        <taxon>Stramenopiles</taxon>
        <taxon>Bigyra</taxon>
        <taxon>Labyrinthulomycetes</taxon>
        <taxon>Thraustochytrida</taxon>
        <taxon>Thraustochytriidae</taxon>
        <taxon>Hondaea</taxon>
    </lineage>
</organism>
<proteinExistence type="inferred from homology"/>
<dbReference type="EMBL" id="BEYU01000021">
    <property type="protein sequence ID" value="GBG26569.1"/>
    <property type="molecule type" value="Genomic_DNA"/>
</dbReference>
<dbReference type="Gene3D" id="2.60.120.330">
    <property type="entry name" value="B-lactam Antibiotic, Isopenicillin N Synthase, Chain"/>
    <property type="match status" value="1"/>
</dbReference>
<dbReference type="PRINTS" id="PR00682">
    <property type="entry name" value="IPNSYNTHASE"/>
</dbReference>
<keyword evidence="4" id="KW-1185">Reference proteome</keyword>
<dbReference type="PROSITE" id="PS51471">
    <property type="entry name" value="FE2OG_OXY"/>
    <property type="match status" value="1"/>
</dbReference>
<evidence type="ECO:0000256" key="1">
    <source>
        <dbReference type="RuleBase" id="RU003682"/>
    </source>
</evidence>
<dbReference type="GO" id="GO:0016491">
    <property type="term" value="F:oxidoreductase activity"/>
    <property type="evidence" value="ECO:0007669"/>
    <property type="project" value="UniProtKB-KW"/>
</dbReference>
<dbReference type="InterPro" id="IPR044861">
    <property type="entry name" value="IPNS-like_FE2OG_OXY"/>
</dbReference>
<name>A0A2R5G8C2_9STRA</name>
<sequence>MLQGAATGFRGFQVCGQNVTQGKADQHEGLDLMREIPMAGKGSRVDDDPAHFMHKANLWPTEEEAPGLRTAFTAYADAMTDLGFRIMAKVDDGLRETCTQEEAHGIMNLPEMYDDPFWIMRAIRYPPASSPTGVEEQGVGEHRDYGLLTMILQDDTPGCLQIRRENGAWEHVDPVPDCLVVNIGDVLDFWTGGYFKATPHRVLAPRDRDRVSLPFFFEPNLHAPILPDGTTYEDHVLSKLSSNFADPTDQAQK</sequence>
<comment type="caution">
    <text evidence="3">The sequence shown here is derived from an EMBL/GenBank/DDBJ whole genome shotgun (WGS) entry which is preliminary data.</text>
</comment>
<dbReference type="Pfam" id="PF03171">
    <property type="entry name" value="2OG-FeII_Oxy"/>
    <property type="match status" value="1"/>
</dbReference>
<dbReference type="AlphaFoldDB" id="A0A2R5G8C2"/>
<keyword evidence="1" id="KW-0408">Iron</keyword>
<evidence type="ECO:0000313" key="3">
    <source>
        <dbReference type="EMBL" id="GBG26569.1"/>
    </source>
</evidence>
<dbReference type="PANTHER" id="PTHR47990">
    <property type="entry name" value="2-OXOGLUTARATE (2OG) AND FE(II)-DEPENDENT OXYGENASE SUPERFAMILY PROTEIN-RELATED"/>
    <property type="match status" value="1"/>
</dbReference>
<dbReference type="SUPFAM" id="SSF51197">
    <property type="entry name" value="Clavaminate synthase-like"/>
    <property type="match status" value="1"/>
</dbReference>
<dbReference type="InterPro" id="IPR050231">
    <property type="entry name" value="Iron_ascorbate_oxido_reductase"/>
</dbReference>
<dbReference type="InterPro" id="IPR027443">
    <property type="entry name" value="IPNS-like_sf"/>
</dbReference>
<accession>A0A2R5G8C2</accession>
<evidence type="ECO:0000313" key="4">
    <source>
        <dbReference type="Proteomes" id="UP000241890"/>
    </source>
</evidence>
<protein>
    <submittedName>
        <fullName evidence="3">1-aminocyclopropane-1-carboxylate oxidase</fullName>
    </submittedName>
</protein>
<dbReference type="Proteomes" id="UP000241890">
    <property type="component" value="Unassembled WGS sequence"/>
</dbReference>
<dbReference type="OrthoDB" id="288590at2759"/>
<dbReference type="GO" id="GO:0046872">
    <property type="term" value="F:metal ion binding"/>
    <property type="evidence" value="ECO:0007669"/>
    <property type="project" value="UniProtKB-KW"/>
</dbReference>